<proteinExistence type="predicted"/>
<comment type="caution">
    <text evidence="2">The sequence shown here is derived from an EMBL/GenBank/DDBJ whole genome shotgun (WGS) entry which is preliminary data.</text>
</comment>
<feature type="region of interest" description="Disordered" evidence="1">
    <location>
        <begin position="24"/>
        <end position="54"/>
    </location>
</feature>
<gene>
    <name evidence="2" type="ORF">OS493_039139</name>
</gene>
<sequence>MSSLSFMVLLRELEPSGLAAVRSIDAGGTRRRSRSCTSPPPANGGRWPAGDWDRATESPEIVTHHKCPRFRIFFEVNPVRNQRRSSHGQQTCRQEAEESSGVYGSTNQPTQERYSYSWRLLTVESTGAVSL</sequence>
<keyword evidence="3" id="KW-1185">Reference proteome</keyword>
<evidence type="ECO:0000313" key="3">
    <source>
        <dbReference type="Proteomes" id="UP001163046"/>
    </source>
</evidence>
<name>A0A9W9ZHH3_9CNID</name>
<evidence type="ECO:0000256" key="1">
    <source>
        <dbReference type="SAM" id="MobiDB-lite"/>
    </source>
</evidence>
<protein>
    <submittedName>
        <fullName evidence="2">Uncharacterized protein</fullName>
    </submittedName>
</protein>
<feature type="region of interest" description="Disordered" evidence="1">
    <location>
        <begin position="81"/>
        <end position="109"/>
    </location>
</feature>
<accession>A0A9W9ZHH3</accession>
<dbReference type="AlphaFoldDB" id="A0A9W9ZHH3"/>
<dbReference type="EMBL" id="MU826029">
    <property type="protein sequence ID" value="KAJ7381767.1"/>
    <property type="molecule type" value="Genomic_DNA"/>
</dbReference>
<evidence type="ECO:0000313" key="2">
    <source>
        <dbReference type="EMBL" id="KAJ7381767.1"/>
    </source>
</evidence>
<organism evidence="2 3">
    <name type="scientific">Desmophyllum pertusum</name>
    <dbReference type="NCBI Taxonomy" id="174260"/>
    <lineage>
        <taxon>Eukaryota</taxon>
        <taxon>Metazoa</taxon>
        <taxon>Cnidaria</taxon>
        <taxon>Anthozoa</taxon>
        <taxon>Hexacorallia</taxon>
        <taxon>Scleractinia</taxon>
        <taxon>Caryophylliina</taxon>
        <taxon>Caryophylliidae</taxon>
        <taxon>Desmophyllum</taxon>
    </lineage>
</organism>
<reference evidence="2" key="1">
    <citation type="submission" date="2023-01" db="EMBL/GenBank/DDBJ databases">
        <title>Genome assembly of the deep-sea coral Lophelia pertusa.</title>
        <authorList>
            <person name="Herrera S."/>
            <person name="Cordes E."/>
        </authorList>
    </citation>
    <scope>NUCLEOTIDE SEQUENCE</scope>
    <source>
        <strain evidence="2">USNM1676648</strain>
        <tissue evidence="2">Polyp</tissue>
    </source>
</reference>
<dbReference type="Proteomes" id="UP001163046">
    <property type="component" value="Unassembled WGS sequence"/>
</dbReference>